<proteinExistence type="predicted"/>
<reference evidence="1 2" key="2">
    <citation type="journal article" date="2015" name="Syst. Appl. Microbiol.">
        <title>Nitrincola nitratireducens sp. nov. isolated from a haloalkaline crater lake.</title>
        <authorList>
            <person name="Singh A."/>
            <person name="Vaidya B."/>
            <person name="Tanuku N.R."/>
            <person name="Pinnaka A.K."/>
        </authorList>
    </citation>
    <scope>NUCLEOTIDE SEQUENCE [LARGE SCALE GENOMIC DNA]</scope>
    <source>
        <strain evidence="1 2">AK23</strain>
    </source>
</reference>
<accession>W9V6K5</accession>
<keyword evidence="2" id="KW-1185">Reference proteome</keyword>
<gene>
    <name evidence="1" type="ORF">D791_00781</name>
</gene>
<protein>
    <recommendedName>
        <fullName evidence="3">Zinc-finger domain-containing protein</fullName>
    </recommendedName>
</protein>
<dbReference type="Proteomes" id="UP000019464">
    <property type="component" value="Unassembled WGS sequence"/>
</dbReference>
<evidence type="ECO:0008006" key="3">
    <source>
        <dbReference type="Google" id="ProtNLM"/>
    </source>
</evidence>
<sequence length="76" mass="8988">MKSMYSCKHATTLMSKKLETRLSFREWVWLYTHLALCANCRRCYRQFKLLDKANKSRRAFMQNIAASQASHITPKS</sequence>
<reference evidence="2" key="1">
    <citation type="submission" date="2012-11" db="EMBL/GenBank/DDBJ databases">
        <authorList>
            <person name="Singh A."/>
            <person name="Pinnaka A.K."/>
            <person name="Vaidya B."/>
        </authorList>
    </citation>
    <scope>NUCLEOTIDE SEQUENCE [LARGE SCALE GENOMIC DNA]</scope>
    <source>
        <strain evidence="2">AK23</strain>
    </source>
</reference>
<name>W9V6K5_9GAMM</name>
<dbReference type="STRING" id="1229521.D791_00781"/>
<dbReference type="AlphaFoldDB" id="W9V6K5"/>
<evidence type="ECO:0000313" key="2">
    <source>
        <dbReference type="Proteomes" id="UP000019464"/>
    </source>
</evidence>
<dbReference type="EMBL" id="AONB01000002">
    <property type="protein sequence ID" value="EXJ12536.1"/>
    <property type="molecule type" value="Genomic_DNA"/>
</dbReference>
<organism evidence="1 2">
    <name type="scientific">Nitrincola nitratireducens</name>
    <dbReference type="NCBI Taxonomy" id="1229521"/>
    <lineage>
        <taxon>Bacteria</taxon>
        <taxon>Pseudomonadati</taxon>
        <taxon>Pseudomonadota</taxon>
        <taxon>Gammaproteobacteria</taxon>
        <taxon>Oceanospirillales</taxon>
        <taxon>Oceanospirillaceae</taxon>
        <taxon>Nitrincola</taxon>
    </lineage>
</organism>
<evidence type="ECO:0000313" key="1">
    <source>
        <dbReference type="EMBL" id="EXJ12536.1"/>
    </source>
</evidence>
<comment type="caution">
    <text evidence="1">The sequence shown here is derived from an EMBL/GenBank/DDBJ whole genome shotgun (WGS) entry which is preliminary data.</text>
</comment>